<dbReference type="EMBL" id="JAULSC010000020">
    <property type="protein sequence ID" value="MDO3397347.1"/>
    <property type="molecule type" value="Genomic_DNA"/>
</dbReference>
<gene>
    <name evidence="5" type="ORF">QWJ41_16600</name>
</gene>
<evidence type="ECO:0000313" key="6">
    <source>
        <dbReference type="Proteomes" id="UP001168363"/>
    </source>
</evidence>
<organism evidence="5 6">
    <name type="scientific">Nocardioides cremeus</name>
    <dbReference type="NCBI Taxonomy" id="3058044"/>
    <lineage>
        <taxon>Bacteria</taxon>
        <taxon>Bacillati</taxon>
        <taxon>Actinomycetota</taxon>
        <taxon>Actinomycetes</taxon>
        <taxon>Propionibacteriales</taxon>
        <taxon>Nocardioidaceae</taxon>
        <taxon>Nocardioides</taxon>
    </lineage>
</organism>
<keyword evidence="2" id="KW-0378">Hydrolase</keyword>
<dbReference type="InterPro" id="IPR029058">
    <property type="entry name" value="AB_hydrolase_fold"/>
</dbReference>
<feature type="compositionally biased region" description="Polar residues" evidence="3">
    <location>
        <begin position="28"/>
        <end position="38"/>
    </location>
</feature>
<comment type="caution">
    <text evidence="5">The sequence shown here is derived from an EMBL/GenBank/DDBJ whole genome shotgun (WGS) entry which is preliminary data.</text>
</comment>
<keyword evidence="1 4" id="KW-0732">Signal</keyword>
<accession>A0ABT8TTR5</accession>
<evidence type="ECO:0000256" key="4">
    <source>
        <dbReference type="SAM" id="SignalP"/>
    </source>
</evidence>
<dbReference type="InterPro" id="IPR050955">
    <property type="entry name" value="Plant_Biomass_Hydrol_Est"/>
</dbReference>
<evidence type="ECO:0000313" key="5">
    <source>
        <dbReference type="EMBL" id="MDO3397347.1"/>
    </source>
</evidence>
<reference evidence="5" key="1">
    <citation type="submission" date="2023-06" db="EMBL/GenBank/DDBJ databases">
        <title>Genome sequence of Nocardioides sp. SOB44.</title>
        <authorList>
            <person name="Zhang G."/>
        </authorList>
    </citation>
    <scope>NUCLEOTIDE SEQUENCE</scope>
    <source>
        <strain evidence="5">SOB44</strain>
    </source>
</reference>
<feature type="signal peptide" evidence="4">
    <location>
        <begin position="1"/>
        <end position="26"/>
    </location>
</feature>
<proteinExistence type="predicted"/>
<dbReference type="PANTHER" id="PTHR43037:SF5">
    <property type="entry name" value="FERULOYL ESTERASE"/>
    <property type="match status" value="1"/>
</dbReference>
<dbReference type="RefSeq" id="WP_302709520.1">
    <property type="nucleotide sequence ID" value="NZ_JAULSC010000020.1"/>
</dbReference>
<keyword evidence="6" id="KW-1185">Reference proteome</keyword>
<sequence>MLRNLRPLLAPAVAAGLVLGLGVAPAQGVSTGSTNEGRSTSERGLPEGAPAAATRAEPELDKPKGWPFAQRVSRTSGTERLHGGASYWTDFVYDAYGAALPSGFSLDNIATLAPEQGVYEQPGRAAGNGADVFVAATGKDRRASYWRVDWTTLASPDVPLAVWAFDTDRDATTGVDTWPGAAGVTSPGLEQALVVSSRGAWLHDLTTGDVTDVTRRGGRLTVDESTRSFTVRVPKQLLRARGSWRVRLAAGLADETGEAMAAPTLAGGAPLPPGSTHVYNLAFRTPEQETPVVTDSRTAGLVAAFQAVAAGNPLTDQLGADGLARFVTGNFWMEDAQADALAAGDASAFSHVVRWRDLRRKTRTREPLVHGPSNRWYLSRLDLGEGIVADEGQGSGDGAPNYLSPVQPYSVYVPTSYRRGDAAPLTWTLHSLGVNHNQYAGYDPQLIESLCEERDSICAGTLGRGPDGWYFDEAEVDYWQVWRALADGFDLDPTRTVLTGYSMGGWAGYHLGLAHPDLYAEVVVLAGPPQCGVSLDADQIVSPSFGGRCTSDGTAYDLVGNATWLPFRIGHGNLDQLVPFTSVERQVARFEEAGLRHRFVRYPGEDHLVFAIQDRFATVIDGLGLPTVERDPRDIDFTWRPHLTRRGLGIGATTAYWTGDLAARDSGPGTLARVRATSQRIADREHLPVSTGPVPVVSPLPALLSETTWEDGEALPVRDRMVLRLDNVSRVSVDLDRARWRCGPLRVVSDGDAVVRLVRGDRVVRVLRVGDGKQVVRRAC</sequence>
<protein>
    <submittedName>
        <fullName evidence="5">Prolyl oligopeptidase family serine peptidase</fullName>
    </submittedName>
</protein>
<dbReference type="PANTHER" id="PTHR43037">
    <property type="entry name" value="UNNAMED PRODUCT-RELATED"/>
    <property type="match status" value="1"/>
</dbReference>
<dbReference type="SUPFAM" id="SSF53474">
    <property type="entry name" value="alpha/beta-Hydrolases"/>
    <property type="match status" value="1"/>
</dbReference>
<feature type="chain" id="PRO_5045841826" evidence="4">
    <location>
        <begin position="27"/>
        <end position="780"/>
    </location>
</feature>
<name>A0ABT8TTR5_9ACTN</name>
<dbReference type="Proteomes" id="UP001168363">
    <property type="component" value="Unassembled WGS sequence"/>
</dbReference>
<feature type="region of interest" description="Disordered" evidence="3">
    <location>
        <begin position="28"/>
        <end position="67"/>
    </location>
</feature>
<evidence type="ECO:0000256" key="2">
    <source>
        <dbReference type="ARBA" id="ARBA00022801"/>
    </source>
</evidence>
<evidence type="ECO:0000256" key="3">
    <source>
        <dbReference type="SAM" id="MobiDB-lite"/>
    </source>
</evidence>
<dbReference type="Gene3D" id="3.40.50.1820">
    <property type="entry name" value="alpha/beta hydrolase"/>
    <property type="match status" value="1"/>
</dbReference>
<evidence type="ECO:0000256" key="1">
    <source>
        <dbReference type="ARBA" id="ARBA00022729"/>
    </source>
</evidence>